<feature type="compositionally biased region" description="Low complexity" evidence="5">
    <location>
        <begin position="178"/>
        <end position="195"/>
    </location>
</feature>
<comment type="caution">
    <text evidence="8">The sequence shown here is derived from an EMBL/GenBank/DDBJ whole genome shotgun (WGS) entry which is preliminary data.</text>
</comment>
<evidence type="ECO:0000259" key="7">
    <source>
        <dbReference type="Pfam" id="PF04234"/>
    </source>
</evidence>
<keyword evidence="2" id="KW-0479">Metal-binding</keyword>
<evidence type="ECO:0000313" key="9">
    <source>
        <dbReference type="Proteomes" id="UP000776164"/>
    </source>
</evidence>
<protein>
    <submittedName>
        <fullName evidence="8">Methionine-rich copper-binding protein CopC</fullName>
    </submittedName>
</protein>
<keyword evidence="6" id="KW-0812">Transmembrane</keyword>
<keyword evidence="6" id="KW-0472">Membrane</keyword>
<dbReference type="SUPFAM" id="SSF81296">
    <property type="entry name" value="E set domains"/>
    <property type="match status" value="1"/>
</dbReference>
<dbReference type="PANTHER" id="PTHR34820">
    <property type="entry name" value="INNER MEMBRANE PROTEIN YEBZ"/>
    <property type="match status" value="1"/>
</dbReference>
<dbReference type="Gene3D" id="2.60.40.1220">
    <property type="match status" value="1"/>
</dbReference>
<dbReference type="RefSeq" id="WP_205107936.1">
    <property type="nucleotide sequence ID" value="NZ_BAAAHT010000013.1"/>
</dbReference>
<dbReference type="InterPro" id="IPR014755">
    <property type="entry name" value="Cu-Rt/internalin_Ig-like"/>
</dbReference>
<evidence type="ECO:0000256" key="6">
    <source>
        <dbReference type="SAM" id="Phobius"/>
    </source>
</evidence>
<feature type="compositionally biased region" description="Basic and acidic residues" evidence="5">
    <location>
        <begin position="254"/>
        <end position="269"/>
    </location>
</feature>
<dbReference type="Pfam" id="PF04234">
    <property type="entry name" value="CopC"/>
    <property type="match status" value="1"/>
</dbReference>
<comment type="subcellular location">
    <subcellularLocation>
        <location evidence="1">Cell envelope</location>
    </subcellularLocation>
</comment>
<keyword evidence="4" id="KW-0186">Copper</keyword>
<keyword evidence="6" id="KW-1133">Transmembrane helix</keyword>
<evidence type="ECO:0000256" key="5">
    <source>
        <dbReference type="SAM" id="MobiDB-lite"/>
    </source>
</evidence>
<proteinExistence type="predicted"/>
<keyword evidence="9" id="KW-1185">Reference proteome</keyword>
<dbReference type="PROSITE" id="PS51318">
    <property type="entry name" value="TAT"/>
    <property type="match status" value="1"/>
</dbReference>
<reference evidence="8 9" key="1">
    <citation type="submission" date="2021-01" db="EMBL/GenBank/DDBJ databases">
        <title>Sequencing the genomes of 1000 actinobacteria strains.</title>
        <authorList>
            <person name="Klenk H.-P."/>
        </authorList>
    </citation>
    <scope>NUCLEOTIDE SEQUENCE [LARGE SCALE GENOMIC DNA]</scope>
    <source>
        <strain evidence="8 9">DSM 13057</strain>
    </source>
</reference>
<evidence type="ECO:0000256" key="1">
    <source>
        <dbReference type="ARBA" id="ARBA00004196"/>
    </source>
</evidence>
<feature type="region of interest" description="Disordered" evidence="5">
    <location>
        <begin position="249"/>
        <end position="269"/>
    </location>
</feature>
<accession>A0ABS2L3P9</accession>
<dbReference type="InterPro" id="IPR007348">
    <property type="entry name" value="CopC_dom"/>
</dbReference>
<feature type="domain" description="CopC" evidence="7">
    <location>
        <begin position="38"/>
        <end position="134"/>
    </location>
</feature>
<keyword evidence="3" id="KW-0732">Signal</keyword>
<evidence type="ECO:0000256" key="4">
    <source>
        <dbReference type="ARBA" id="ARBA00023008"/>
    </source>
</evidence>
<evidence type="ECO:0000256" key="2">
    <source>
        <dbReference type="ARBA" id="ARBA00022723"/>
    </source>
</evidence>
<sequence>MRTSSPASRRRLALGFLTGLVFAAVAIGAGSAPLALAHDVLETSSPSAGEIVSKHLDTVVLTFSDELLTLDSSLGGFAVQVTDADGDHHESGCVVVAGSVVSTGVALGEAGEYTVAWQVASSDGHPVSGSYTFTWQPSSVTVAAPGFPSAPECDDAWSGEPSTTEPTLAQAATPEPMSSQSPASSGSGSTDSPAATPEPTMTVLGVAQADSSSQSNVALPLAIVLGIGGLSALSAVLVFAMRRRRVDAGVDAPGDTRGDTTHGNGDNRS</sequence>
<dbReference type="Proteomes" id="UP000776164">
    <property type="component" value="Unassembled WGS sequence"/>
</dbReference>
<dbReference type="InterPro" id="IPR006311">
    <property type="entry name" value="TAT_signal"/>
</dbReference>
<organism evidence="8 9">
    <name type="scientific">Subtercola frigoramans</name>
    <dbReference type="NCBI Taxonomy" id="120298"/>
    <lineage>
        <taxon>Bacteria</taxon>
        <taxon>Bacillati</taxon>
        <taxon>Actinomycetota</taxon>
        <taxon>Actinomycetes</taxon>
        <taxon>Micrococcales</taxon>
        <taxon>Microbacteriaceae</taxon>
        <taxon>Subtercola</taxon>
    </lineage>
</organism>
<feature type="transmembrane region" description="Helical" evidence="6">
    <location>
        <begin position="217"/>
        <end position="240"/>
    </location>
</feature>
<dbReference type="InterPro" id="IPR032694">
    <property type="entry name" value="CopC/D"/>
</dbReference>
<evidence type="ECO:0000313" key="8">
    <source>
        <dbReference type="EMBL" id="MBM7471731.1"/>
    </source>
</evidence>
<name>A0ABS2L3P9_9MICO</name>
<evidence type="ECO:0000256" key="3">
    <source>
        <dbReference type="ARBA" id="ARBA00022729"/>
    </source>
</evidence>
<gene>
    <name evidence="8" type="ORF">JOE66_001365</name>
</gene>
<feature type="region of interest" description="Disordered" evidence="5">
    <location>
        <begin position="145"/>
        <end position="198"/>
    </location>
</feature>
<dbReference type="EMBL" id="JAFBBU010000001">
    <property type="protein sequence ID" value="MBM7471731.1"/>
    <property type="molecule type" value="Genomic_DNA"/>
</dbReference>
<dbReference type="InterPro" id="IPR014756">
    <property type="entry name" value="Ig_E-set"/>
</dbReference>
<dbReference type="PANTHER" id="PTHR34820:SF4">
    <property type="entry name" value="INNER MEMBRANE PROTEIN YEBZ"/>
    <property type="match status" value="1"/>
</dbReference>